<dbReference type="InterPro" id="IPR038765">
    <property type="entry name" value="Papain-like_cys_pep_sf"/>
</dbReference>
<evidence type="ECO:0000313" key="4">
    <source>
        <dbReference type="Proteomes" id="UP000563426"/>
    </source>
</evidence>
<dbReference type="InterPro" id="IPR010846">
    <property type="entry name" value="AmiA-like"/>
</dbReference>
<name>A0A7Y4KN60_9BACT</name>
<evidence type="ECO:0000313" key="3">
    <source>
        <dbReference type="EMBL" id="NOK36911.1"/>
    </source>
</evidence>
<feature type="region of interest" description="Disordered" evidence="1">
    <location>
        <begin position="309"/>
        <end position="329"/>
    </location>
</feature>
<dbReference type="Gene3D" id="2.30.260.10">
    <property type="entry name" value="putative xylanase like domain"/>
    <property type="match status" value="1"/>
</dbReference>
<dbReference type="RefSeq" id="WP_171437097.1">
    <property type="nucleotide sequence ID" value="NZ_JABFJV010000191.1"/>
</dbReference>
<accession>A0A7Y4KN60</accession>
<dbReference type="Proteomes" id="UP000563426">
    <property type="component" value="Unassembled WGS sequence"/>
</dbReference>
<sequence>MSVLGVCALALLSQAPVKAPASAPAVPPARAVPASLTAPAHPAPVPAAPPQRENGWSALTPEQRAALIADRAESPLSERLLGMSEKFLNTPYVLSPLGEGQGVDPDPTFRLDAVDCLTFVEETLALGMAHGEPEVPALLERIRYASTPSYEDRNHLMEAQWLPNNIKKGLLVDVTRKYAKEDTVTVTKTLTAHTWQSKSSMALQLPRERQPVGTFTLDMIPLEKVLEHARGVASGTILVVMREDLPLKATRITHLGFVVQKKKRTYLRHASKGGYNRVVDEDLETFLARNARYDKWKVTGVSLFEARRPPPTLVSQPAPAPGSAAVGAP</sequence>
<evidence type="ECO:0000256" key="1">
    <source>
        <dbReference type="SAM" id="MobiDB-lite"/>
    </source>
</evidence>
<dbReference type="Gene3D" id="1.10.3670.10">
    <property type="entry name" value="Putative xylanase like domain"/>
    <property type="match status" value="1"/>
</dbReference>
<feature type="signal peptide" evidence="2">
    <location>
        <begin position="1"/>
        <end position="19"/>
    </location>
</feature>
<feature type="compositionally biased region" description="Low complexity" evidence="1">
    <location>
        <begin position="314"/>
        <end position="329"/>
    </location>
</feature>
<keyword evidence="4" id="KW-1185">Reference proteome</keyword>
<comment type="caution">
    <text evidence="3">The sequence shown here is derived from an EMBL/GenBank/DDBJ whole genome shotgun (WGS) entry which is preliminary data.</text>
</comment>
<protein>
    <submittedName>
        <fullName evidence="3">DUF1460 domain-containing protein</fullName>
    </submittedName>
</protein>
<feature type="chain" id="PRO_5030922975" evidence="2">
    <location>
        <begin position="20"/>
        <end position="329"/>
    </location>
</feature>
<dbReference type="Pfam" id="PF07313">
    <property type="entry name" value="AmiA-like"/>
    <property type="match status" value="1"/>
</dbReference>
<organism evidence="3 4">
    <name type="scientific">Corallococcus exercitus</name>
    <dbReference type="NCBI Taxonomy" id="2316736"/>
    <lineage>
        <taxon>Bacteria</taxon>
        <taxon>Pseudomonadati</taxon>
        <taxon>Myxococcota</taxon>
        <taxon>Myxococcia</taxon>
        <taxon>Myxococcales</taxon>
        <taxon>Cystobacterineae</taxon>
        <taxon>Myxococcaceae</taxon>
        <taxon>Corallococcus</taxon>
    </lineage>
</organism>
<evidence type="ECO:0000256" key="2">
    <source>
        <dbReference type="SAM" id="SignalP"/>
    </source>
</evidence>
<dbReference type="SUPFAM" id="SSF54001">
    <property type="entry name" value="Cysteine proteinases"/>
    <property type="match status" value="1"/>
</dbReference>
<gene>
    <name evidence="3" type="ORF">HMI49_27255</name>
</gene>
<proteinExistence type="predicted"/>
<reference evidence="3 4" key="1">
    <citation type="submission" date="2020-05" db="EMBL/GenBank/DDBJ databases">
        <authorList>
            <person name="Whitworth D."/>
        </authorList>
    </citation>
    <scope>NUCLEOTIDE SEQUENCE [LARGE SCALE GENOMIC DNA]</scope>
    <source>
        <strain evidence="3 4">AB043B</strain>
    </source>
</reference>
<keyword evidence="2" id="KW-0732">Signal</keyword>
<dbReference type="AlphaFoldDB" id="A0A7Y4KN60"/>
<dbReference type="EMBL" id="JABFJV010000191">
    <property type="protein sequence ID" value="NOK36911.1"/>
    <property type="molecule type" value="Genomic_DNA"/>
</dbReference>